<dbReference type="OrthoDB" id="3742900at2"/>
<protein>
    <submittedName>
        <fullName evidence="3">Uncharacterized protein</fullName>
    </submittedName>
</protein>
<feature type="transmembrane region" description="Helical" evidence="2">
    <location>
        <begin position="252"/>
        <end position="273"/>
    </location>
</feature>
<sequence>MMKTPRRPPRSRSLPMPLWLQAMIEILLTSIASLVVVLVVLLIGWASLGFVGSPATVVAATGQVWLAGHGVDLHLNIPMTDNAQAVSGVARLTPLGLTLVLLLFARRAGKRLARASYEGQFWQALVGAGLVYMAIGVALSLVTSTSALSTNPLVSAIVPLGVLLVGMFWGGHKVAGSWLRLVGIDPQELSDRYSQYSKWAGAYLVSLIRAAWVGFMGLIATGALLAGVSIFFHWNRMIALYQGLHGGFLGDLSVTLLQFALLPNLIVFALAWGSGAGFSVGEGTLVSPATTHAGALPSLPVLGAVPADATAWAYVVLALPILAGALAGWYFIREGENHLDEWFALKLSWRWLAAVLSGLTLAIGLGILVGLGACLLAAMAHGSLGVGRFTDFGPNPWVTGIWAAVTVAIGAVIGQLVGPWIEHDPATDVEPEPRSKRPTKEASSTEKSSKGARRTTAATTSSSSSTGTTGRATSRDGASASNTSKRTASTRTASGAGASRAGATHGSGSKTRSASAPASSTSGSSEHGSGERPTKVTASSRKVAQEPIEADSASNEAEATTTGTGAGDSALPWAGPGATGSAAEQDGAGQARDEKDTRPDSAAEQSSGSSEASSTSAAGASGDAQESGSAPTEPEEPHAVPEKRPVIGRPKRRRR</sequence>
<feature type="transmembrane region" description="Helical" evidence="2">
    <location>
        <begin position="153"/>
        <end position="171"/>
    </location>
</feature>
<evidence type="ECO:0000313" key="3">
    <source>
        <dbReference type="EMBL" id="MUN54891.1"/>
    </source>
</evidence>
<dbReference type="Proteomes" id="UP000462152">
    <property type="component" value="Unassembled WGS sequence"/>
</dbReference>
<dbReference type="RefSeq" id="WP_129314976.1">
    <property type="nucleotide sequence ID" value="NZ_NOIQ01000003.1"/>
</dbReference>
<feature type="compositionally biased region" description="Low complexity" evidence="1">
    <location>
        <begin position="602"/>
        <end position="625"/>
    </location>
</feature>
<feature type="transmembrane region" description="Helical" evidence="2">
    <location>
        <begin position="352"/>
        <end position="380"/>
    </location>
</feature>
<feature type="transmembrane region" description="Helical" evidence="2">
    <location>
        <begin position="285"/>
        <end position="305"/>
    </location>
</feature>
<keyword evidence="2" id="KW-1133">Transmembrane helix</keyword>
<accession>A0A7K1LI76</accession>
<dbReference type="InterPro" id="IPR045931">
    <property type="entry name" value="DUF6350"/>
</dbReference>
<feature type="compositionally biased region" description="Basic and acidic residues" evidence="1">
    <location>
        <begin position="424"/>
        <end position="449"/>
    </location>
</feature>
<name>A0A7K1LI76_9MICC</name>
<feature type="compositionally biased region" description="Low complexity" evidence="1">
    <location>
        <begin position="550"/>
        <end position="570"/>
    </location>
</feature>
<feature type="transmembrane region" description="Helical" evidence="2">
    <location>
        <begin position="83"/>
        <end position="104"/>
    </location>
</feature>
<keyword evidence="2" id="KW-0472">Membrane</keyword>
<evidence type="ECO:0000256" key="2">
    <source>
        <dbReference type="SAM" id="Phobius"/>
    </source>
</evidence>
<feature type="region of interest" description="Disordered" evidence="1">
    <location>
        <begin position="424"/>
        <end position="655"/>
    </location>
</feature>
<feature type="transmembrane region" description="Helical" evidence="2">
    <location>
        <begin position="202"/>
        <end position="232"/>
    </location>
</feature>
<evidence type="ECO:0000313" key="4">
    <source>
        <dbReference type="Proteomes" id="UP000462152"/>
    </source>
</evidence>
<feature type="compositionally biased region" description="Basic and acidic residues" evidence="1">
    <location>
        <begin position="635"/>
        <end position="645"/>
    </location>
</feature>
<dbReference type="EMBL" id="WOGT01000003">
    <property type="protein sequence ID" value="MUN54891.1"/>
    <property type="molecule type" value="Genomic_DNA"/>
</dbReference>
<feature type="transmembrane region" description="Helical" evidence="2">
    <location>
        <begin position="400"/>
        <end position="421"/>
    </location>
</feature>
<evidence type="ECO:0000256" key="1">
    <source>
        <dbReference type="SAM" id="MobiDB-lite"/>
    </source>
</evidence>
<feature type="compositionally biased region" description="Low complexity" evidence="1">
    <location>
        <begin position="478"/>
        <end position="527"/>
    </location>
</feature>
<dbReference type="Pfam" id="PF19877">
    <property type="entry name" value="DUF6350"/>
    <property type="match status" value="1"/>
</dbReference>
<feature type="compositionally biased region" description="Basic and acidic residues" evidence="1">
    <location>
        <begin position="591"/>
        <end position="601"/>
    </location>
</feature>
<reference evidence="3 4" key="1">
    <citation type="submission" date="2019-12" db="EMBL/GenBank/DDBJ databases">
        <authorList>
            <person name="Li J."/>
            <person name="Shi Y."/>
            <person name="Xu G."/>
            <person name="Xiao D."/>
            <person name="Ran X."/>
        </authorList>
    </citation>
    <scope>NUCLEOTIDE SEQUENCE [LARGE SCALE GENOMIC DNA]</scope>
    <source>
        <strain evidence="3 4">JCM 15915</strain>
    </source>
</reference>
<feature type="transmembrane region" description="Helical" evidence="2">
    <location>
        <begin position="125"/>
        <end position="147"/>
    </location>
</feature>
<dbReference type="AlphaFoldDB" id="A0A7K1LI76"/>
<keyword evidence="2" id="KW-0812">Transmembrane</keyword>
<feature type="transmembrane region" description="Helical" evidence="2">
    <location>
        <begin position="311"/>
        <end position="332"/>
    </location>
</feature>
<proteinExistence type="predicted"/>
<gene>
    <name evidence="3" type="ORF">GMA10_06645</name>
</gene>
<organism evidence="3 4">
    <name type="scientific">Rothia koreensis</name>
    <dbReference type="NCBI Taxonomy" id="592378"/>
    <lineage>
        <taxon>Bacteria</taxon>
        <taxon>Bacillati</taxon>
        <taxon>Actinomycetota</taxon>
        <taxon>Actinomycetes</taxon>
        <taxon>Micrococcales</taxon>
        <taxon>Micrococcaceae</taxon>
        <taxon>Rothia</taxon>
    </lineage>
</organism>
<comment type="caution">
    <text evidence="3">The sequence shown here is derived from an EMBL/GenBank/DDBJ whole genome shotgun (WGS) entry which is preliminary data.</text>
</comment>
<keyword evidence="4" id="KW-1185">Reference proteome</keyword>
<feature type="compositionally biased region" description="Low complexity" evidence="1">
    <location>
        <begin position="454"/>
        <end position="472"/>
    </location>
</feature>